<evidence type="ECO:0000313" key="9">
    <source>
        <dbReference type="EMBL" id="KAK9930683.1"/>
    </source>
</evidence>
<evidence type="ECO:0000313" key="10">
    <source>
        <dbReference type="Proteomes" id="UP001457282"/>
    </source>
</evidence>
<dbReference type="SMART" id="SM00973">
    <property type="entry name" value="Sec63"/>
    <property type="match status" value="1"/>
</dbReference>
<dbReference type="AlphaFoldDB" id="A0AAW1X1D9"/>
<accession>A0AAW1X1D9</accession>
<dbReference type="InterPro" id="IPR027417">
    <property type="entry name" value="P-loop_NTPase"/>
</dbReference>
<dbReference type="GO" id="GO:0003723">
    <property type="term" value="F:RNA binding"/>
    <property type="evidence" value="ECO:0007669"/>
    <property type="project" value="TreeGrafter"/>
</dbReference>
<keyword evidence="6" id="KW-0472">Membrane</keyword>
<sequence length="404" mass="44963">MKYLNAGSGKEHLLLPYIAGLSDEVLKRTLCNGVGYLHEGSTRLRKNCIRAFEGGEIQVCVMSSSICWGKPFSAYLVVVMGTQYDDVPESMSQYADFPVHLPTDYHVTDLIEMIGHAGRAQVDDVGKCLILCHVHGKAQYVPSLSEALVVESTLHIENNLNDFLNAGVVAGRIRYNTSFYNHENLISVDDDEDRGLSPSSLGKAACDNYISLVSIEYSGPCLSPEREIEVAIRPGKEEGGSKVNCQPEIFQGAEGIDPGLLHVIIDVISSYGYLELALQAMSVCQMVTQGLWTQDSYLLLYQLPHFTKEAAEKFENDLRGAFDFNVFVEMDNVDRRKELKFADCGWMTLQMYATDFLISVSHHKLRASDVELKFAAPASGKKNYVLYFISDSYMGLDQEEQVSL</sequence>
<dbReference type="SUPFAM" id="SSF81296">
    <property type="entry name" value="E set domains"/>
    <property type="match status" value="1"/>
</dbReference>
<feature type="domain" description="SEC63" evidence="8">
    <location>
        <begin position="198"/>
        <end position="404"/>
    </location>
</feature>
<reference evidence="9 10" key="1">
    <citation type="journal article" date="2023" name="G3 (Bethesda)">
        <title>A chromosome-length genome assembly and annotation of blackberry (Rubus argutus, cv. 'Hillquist').</title>
        <authorList>
            <person name="Bruna T."/>
            <person name="Aryal R."/>
            <person name="Dudchenko O."/>
            <person name="Sargent D.J."/>
            <person name="Mead D."/>
            <person name="Buti M."/>
            <person name="Cavallini A."/>
            <person name="Hytonen T."/>
            <person name="Andres J."/>
            <person name="Pham M."/>
            <person name="Weisz D."/>
            <person name="Mascagni F."/>
            <person name="Usai G."/>
            <person name="Natali L."/>
            <person name="Bassil N."/>
            <person name="Fernandez G.E."/>
            <person name="Lomsadze A."/>
            <person name="Armour M."/>
            <person name="Olukolu B."/>
            <person name="Poorten T."/>
            <person name="Britton C."/>
            <person name="Davik J."/>
            <person name="Ashrafi H."/>
            <person name="Aiden E.L."/>
            <person name="Borodovsky M."/>
            <person name="Worthington M."/>
        </authorList>
    </citation>
    <scope>NUCLEOTIDE SEQUENCE [LARGE SCALE GENOMIC DNA]</scope>
    <source>
        <strain evidence="9">PI 553951</strain>
    </source>
</reference>
<dbReference type="PANTHER" id="PTHR24075">
    <property type="entry name" value="SEC63 DOMAIN-CONTAINING"/>
    <property type="match status" value="1"/>
</dbReference>
<gene>
    <name evidence="9" type="ORF">M0R45_027712</name>
</gene>
<evidence type="ECO:0000256" key="5">
    <source>
        <dbReference type="ARBA" id="ARBA00022989"/>
    </source>
</evidence>
<keyword evidence="3" id="KW-0812">Transmembrane</keyword>
<evidence type="ECO:0000259" key="8">
    <source>
        <dbReference type="SMART" id="SM00973"/>
    </source>
</evidence>
<dbReference type="InterPro" id="IPR014756">
    <property type="entry name" value="Ig_E-set"/>
</dbReference>
<dbReference type="EMBL" id="JBEDUW010000005">
    <property type="protein sequence ID" value="KAK9930683.1"/>
    <property type="molecule type" value="Genomic_DNA"/>
</dbReference>
<evidence type="ECO:0000256" key="4">
    <source>
        <dbReference type="ARBA" id="ARBA00022824"/>
    </source>
</evidence>
<keyword evidence="7" id="KW-0143">Chaperone</keyword>
<proteinExistence type="predicted"/>
<keyword evidence="4" id="KW-0256">Endoplasmic reticulum</keyword>
<dbReference type="GO" id="GO:0005783">
    <property type="term" value="C:endoplasmic reticulum"/>
    <property type="evidence" value="ECO:0007669"/>
    <property type="project" value="UniProtKB-SubCell"/>
</dbReference>
<evidence type="ECO:0000256" key="3">
    <source>
        <dbReference type="ARBA" id="ARBA00022692"/>
    </source>
</evidence>
<dbReference type="InterPro" id="IPR035892">
    <property type="entry name" value="C2_domain_sf"/>
</dbReference>
<dbReference type="SUPFAM" id="SSF158702">
    <property type="entry name" value="Sec63 N-terminal domain-like"/>
    <property type="match status" value="1"/>
</dbReference>
<evidence type="ECO:0000256" key="1">
    <source>
        <dbReference type="ARBA" id="ARBA00004141"/>
    </source>
</evidence>
<evidence type="ECO:0000256" key="7">
    <source>
        <dbReference type="ARBA" id="ARBA00023186"/>
    </source>
</evidence>
<comment type="subcellular location">
    <subcellularLocation>
        <location evidence="2">Endoplasmic reticulum</location>
    </subcellularLocation>
    <subcellularLocation>
        <location evidence="1">Membrane</location>
        <topology evidence="1">Multi-pass membrane protein</topology>
    </subcellularLocation>
</comment>
<evidence type="ECO:0000256" key="2">
    <source>
        <dbReference type="ARBA" id="ARBA00004240"/>
    </source>
</evidence>
<evidence type="ECO:0000256" key="6">
    <source>
        <dbReference type="ARBA" id="ARBA00023136"/>
    </source>
</evidence>
<name>A0AAW1X1D9_RUBAR</name>
<dbReference type="SUPFAM" id="SSF52540">
    <property type="entry name" value="P-loop containing nucleoside triphosphate hydrolases"/>
    <property type="match status" value="1"/>
</dbReference>
<protein>
    <recommendedName>
        <fullName evidence="8">SEC63 domain-containing protein</fullName>
    </recommendedName>
</protein>
<keyword evidence="10" id="KW-1185">Reference proteome</keyword>
<keyword evidence="5" id="KW-1133">Transmembrane helix</keyword>
<dbReference type="GO" id="GO:0016020">
    <property type="term" value="C:membrane"/>
    <property type="evidence" value="ECO:0007669"/>
    <property type="project" value="UniProtKB-SubCell"/>
</dbReference>
<dbReference type="InterPro" id="IPR004179">
    <property type="entry name" value="Sec63-dom"/>
</dbReference>
<dbReference type="Gene3D" id="3.40.50.300">
    <property type="entry name" value="P-loop containing nucleotide triphosphate hydrolases"/>
    <property type="match status" value="1"/>
</dbReference>
<dbReference type="Proteomes" id="UP001457282">
    <property type="component" value="Unassembled WGS sequence"/>
</dbReference>
<organism evidence="9 10">
    <name type="scientific">Rubus argutus</name>
    <name type="common">Southern blackberry</name>
    <dbReference type="NCBI Taxonomy" id="59490"/>
    <lineage>
        <taxon>Eukaryota</taxon>
        <taxon>Viridiplantae</taxon>
        <taxon>Streptophyta</taxon>
        <taxon>Embryophyta</taxon>
        <taxon>Tracheophyta</taxon>
        <taxon>Spermatophyta</taxon>
        <taxon>Magnoliopsida</taxon>
        <taxon>eudicotyledons</taxon>
        <taxon>Gunneridae</taxon>
        <taxon>Pentapetalae</taxon>
        <taxon>rosids</taxon>
        <taxon>fabids</taxon>
        <taxon>Rosales</taxon>
        <taxon>Rosaceae</taxon>
        <taxon>Rosoideae</taxon>
        <taxon>Rosoideae incertae sedis</taxon>
        <taxon>Rubus</taxon>
    </lineage>
</organism>
<comment type="caution">
    <text evidence="9">The sequence shown here is derived from an EMBL/GenBank/DDBJ whole genome shotgun (WGS) entry which is preliminary data.</text>
</comment>
<dbReference type="Pfam" id="PF02889">
    <property type="entry name" value="Sec63"/>
    <property type="match status" value="1"/>
</dbReference>
<dbReference type="Gene3D" id="2.60.40.150">
    <property type="entry name" value="C2 domain"/>
    <property type="match status" value="1"/>
</dbReference>